<dbReference type="PRINTS" id="PR00469">
    <property type="entry name" value="PNDRDTASEII"/>
</dbReference>
<name>A0A926E9Y1_9FIRM</name>
<dbReference type="InterPro" id="IPR036188">
    <property type="entry name" value="FAD/NAD-bd_sf"/>
</dbReference>
<gene>
    <name evidence="7" type="ORF">H8692_06665</name>
</gene>
<sequence>MYDITIIGGGIAGMTAAIYGCRSGKDVLIIERSVFGGQIISTSEIENYPGLSSIKGYSFALDLYQQIDRMNADKANDDVLSVRTEDNIIIIEGKKDSYKCRTAIIAVGTKNRALSLPGEEKFIGKGISYCATCDGAFYKNKTVAVVGGGNTALEEALYLSLLCKEVYLIHRRDKFSGENTLQKRVFESKNIKILFNTKVIGLHGKDFLEKIEILTERKSSDPISGSSYEQSYKNVENGHSQETFAEVLEIECLFTAIGQIPQNSSFSNITDLDENGYIIADETCKTRTIGVFAAGDCRSKELRQLVTAASDGAAAASEAIKLLNTQTTKI</sequence>
<evidence type="ECO:0000256" key="3">
    <source>
        <dbReference type="ARBA" id="ARBA00023002"/>
    </source>
</evidence>
<accession>A0A926E9Y1</accession>
<comment type="caution">
    <text evidence="7">The sequence shown here is derived from an EMBL/GenBank/DDBJ whole genome shotgun (WGS) entry which is preliminary data.</text>
</comment>
<organism evidence="7 8">
    <name type="scientific">Lentihominibacter hominis</name>
    <dbReference type="NCBI Taxonomy" id="2763645"/>
    <lineage>
        <taxon>Bacteria</taxon>
        <taxon>Bacillati</taxon>
        <taxon>Bacillota</taxon>
        <taxon>Clostridia</taxon>
        <taxon>Peptostreptococcales</taxon>
        <taxon>Anaerovoracaceae</taxon>
        <taxon>Lentihominibacter</taxon>
    </lineage>
</organism>
<evidence type="ECO:0000313" key="8">
    <source>
        <dbReference type="Proteomes" id="UP000610862"/>
    </source>
</evidence>
<dbReference type="PRINTS" id="PR00368">
    <property type="entry name" value="FADPNR"/>
</dbReference>
<dbReference type="InterPro" id="IPR008255">
    <property type="entry name" value="Pyr_nucl-diS_OxRdtase_2_AS"/>
</dbReference>
<dbReference type="EMBL" id="JACRTA010000002">
    <property type="protein sequence ID" value="MBC8568434.1"/>
    <property type="molecule type" value="Genomic_DNA"/>
</dbReference>
<evidence type="ECO:0000313" key="7">
    <source>
        <dbReference type="EMBL" id="MBC8568434.1"/>
    </source>
</evidence>
<proteinExistence type="predicted"/>
<dbReference type="AlphaFoldDB" id="A0A926E9Y1"/>
<keyword evidence="5" id="KW-0676">Redox-active center</keyword>
<dbReference type="PANTHER" id="PTHR48105">
    <property type="entry name" value="THIOREDOXIN REDUCTASE 1-RELATED-RELATED"/>
    <property type="match status" value="1"/>
</dbReference>
<evidence type="ECO:0000259" key="6">
    <source>
        <dbReference type="Pfam" id="PF07992"/>
    </source>
</evidence>
<dbReference type="InterPro" id="IPR023753">
    <property type="entry name" value="FAD/NAD-binding_dom"/>
</dbReference>
<evidence type="ECO:0000256" key="4">
    <source>
        <dbReference type="ARBA" id="ARBA00023157"/>
    </source>
</evidence>
<keyword evidence="1" id="KW-0285">Flavoprotein</keyword>
<keyword evidence="4" id="KW-1015">Disulfide bond</keyword>
<protein>
    <submittedName>
        <fullName evidence="7">FAD-dependent oxidoreductase</fullName>
    </submittedName>
</protein>
<dbReference type="PROSITE" id="PS00573">
    <property type="entry name" value="PYRIDINE_REDOX_2"/>
    <property type="match status" value="1"/>
</dbReference>
<dbReference type="GO" id="GO:0016668">
    <property type="term" value="F:oxidoreductase activity, acting on a sulfur group of donors, NAD(P) as acceptor"/>
    <property type="evidence" value="ECO:0007669"/>
    <property type="project" value="UniProtKB-ARBA"/>
</dbReference>
<evidence type="ECO:0000256" key="2">
    <source>
        <dbReference type="ARBA" id="ARBA00022827"/>
    </source>
</evidence>
<dbReference type="Pfam" id="PF07992">
    <property type="entry name" value="Pyr_redox_2"/>
    <property type="match status" value="1"/>
</dbReference>
<keyword evidence="2" id="KW-0274">FAD</keyword>
<keyword evidence="8" id="KW-1185">Reference proteome</keyword>
<dbReference type="Gene3D" id="3.50.50.60">
    <property type="entry name" value="FAD/NAD(P)-binding domain"/>
    <property type="match status" value="2"/>
</dbReference>
<dbReference type="SUPFAM" id="SSF51905">
    <property type="entry name" value="FAD/NAD(P)-binding domain"/>
    <property type="match status" value="1"/>
</dbReference>
<evidence type="ECO:0000256" key="5">
    <source>
        <dbReference type="ARBA" id="ARBA00023284"/>
    </source>
</evidence>
<feature type="domain" description="FAD/NAD(P)-binding" evidence="6">
    <location>
        <begin position="2"/>
        <end position="312"/>
    </location>
</feature>
<dbReference type="InterPro" id="IPR050097">
    <property type="entry name" value="Ferredoxin-NADP_redctase_2"/>
</dbReference>
<reference evidence="7" key="1">
    <citation type="submission" date="2020-08" db="EMBL/GenBank/DDBJ databases">
        <title>Genome public.</title>
        <authorList>
            <person name="Liu C."/>
            <person name="Sun Q."/>
        </authorList>
    </citation>
    <scope>NUCLEOTIDE SEQUENCE</scope>
    <source>
        <strain evidence="7">NSJ-24</strain>
    </source>
</reference>
<keyword evidence="3" id="KW-0560">Oxidoreductase</keyword>
<evidence type="ECO:0000256" key="1">
    <source>
        <dbReference type="ARBA" id="ARBA00022630"/>
    </source>
</evidence>
<dbReference type="Proteomes" id="UP000610862">
    <property type="component" value="Unassembled WGS sequence"/>
</dbReference>